<dbReference type="InterPro" id="IPR017871">
    <property type="entry name" value="ABC_transporter-like_CS"/>
</dbReference>
<evidence type="ECO:0000256" key="8">
    <source>
        <dbReference type="ARBA" id="ARBA00022989"/>
    </source>
</evidence>
<keyword evidence="6" id="KW-0547">Nucleotide-binding</keyword>
<keyword evidence="14" id="KW-1185">Reference proteome</keyword>
<feature type="transmembrane region" description="Helical" evidence="10">
    <location>
        <begin position="674"/>
        <end position="692"/>
    </location>
</feature>
<evidence type="ECO:0000256" key="7">
    <source>
        <dbReference type="ARBA" id="ARBA00022840"/>
    </source>
</evidence>
<sequence>METWGLDCIEAGTRTRERGVRRAVKDRGAYGGIVRSVDYRGTYRRIKLVATRTPSTGSQDLLRRQERGARGMGREEKGRSPFVSHFGGADGAVGPVVGIGRSGAHVGAALLVGRLVVRLELLRDLARVGGNRILRESALLGGRVHGCGDGLRLGEGVIALGVSRWWFWCGGCRCGWFFVVSPFLFFFFRLLGFLLDGGGGGGDWWGGGGDLVLVAEVVGAERVLGLVCVEVCGREGQLSLVAWLLPPALALALVLTVLNHTRTRRSSTILLVFWPVSLGFFLSWLYSAVDANWHTTHTLLFSLRLTIAVAGLVAFALELIGPGVGSLDGYEEIGKQSNESPYITANVYSRLSFGWMTPLMKIGYSRYITQQDMFDLLPEDQSAQLGNKLEHHWQTELTKKSPSLWRALAKSYGGLFAFAAFLKLIQDLLAFAQPQLLRFLLSFISAYQVDSSIGITRGFALAILMFAAAIVQTAILHQYFQFCYVTGMRVRAGLVTTIYRKALTLSSDGQASRGDIVNIMSVDASRMQDLCTYALIVISGPFQIILAFTSLYQILGFPAFVGVLIMIFSIPMNTLLARFLKKLQEKQMKNKDRRTGMMRELLNNIKSVKLYAWEGSFIQRILAVRNDQEMVMLRKIGIFTALSNVIWSAVPLVVAFASFATAAYTSSTPLTSDVIFPCISLFMLLQFPLAMFSSITSQIIQSLVAVNRISTFLHSDELQPDARQFIEPRNGLNEGDTVLSIRDGEFRWAAKAVTPTIEGINLEVRKGELVAVLGRVGAGKSSLLAAINGEMVKSEGQVDVYGSIAYAPQNPWIMSNSVRDNILFFHEYDEEFYERVLDACALRPDLALLPQGDMTELSGGQRARISLARCVYARSDLYLLDDVLAAVDAHVARHLFDHVIGPNGLLAGKARILITNSVAFLRYHQRIMLIRRGIILESSTYDEILQDTQSELYKLLTGHATPLAASRSASGSATPIVYDEDQTVVPDDSSIGRASDSLTPLDEKKGRIDYRSAVPTTTQRQTQQFNESQLQMSNGMLKEKSEQGKVKWSVYLEYLSSSSRIGVALFLLSIVSQQAATILGNFTLRDWAEHNRKEGENSNAFRYIAMYGAFVLSSSLASGAASILLLVVCSIRSSKRLHDGMLFAVVRAPLNWFEQTPQGRILNLFSKDVNVVDEVLARVFSGFFRSILVVIGTSFPLFLAAVVPLAYLYQRVMRYYLATSRELKRLDAVSRSPIFAWFQESLGGLSTIRAFRWQQVFIHINELRSDTNLQCYHLAMSVNRVMGASIVLFTAVSSVVALKLSGRVDSGLVGLVLSYALSTTGSLNWVVRSASEVEQNIVSVERILSYHKLEPEAAAEIPEREPASSWPEHGAISFKNYSVRYRPELDLVLRNINLDIGAGERIGVCGRTGAGKSSLLLSLMRIIEPASGTITVDGVDITQIGLNNVRTAISIIPQEPQLFEGTVRENVDPTGSHEDTEIWTALEQAHLKDFISLQGGLDAEVREGGSSLSSGQRQLICFARALLRKTKILVVDEGTSAVDLETERAIQDILEGPQFAGVTMITIAHRLQTIISSSTRILVLDAGKVTEFDSPDNLLAKSDSVFYSLAAEAGLAGTQ</sequence>
<dbReference type="SUPFAM" id="SSF90123">
    <property type="entry name" value="ABC transporter transmembrane region"/>
    <property type="match status" value="2"/>
</dbReference>
<evidence type="ECO:0000259" key="11">
    <source>
        <dbReference type="PROSITE" id="PS50893"/>
    </source>
</evidence>
<organism evidence="13 14">
    <name type="scientific">Botryobasidium botryosum (strain FD-172 SS1)</name>
    <dbReference type="NCBI Taxonomy" id="930990"/>
    <lineage>
        <taxon>Eukaryota</taxon>
        <taxon>Fungi</taxon>
        <taxon>Dikarya</taxon>
        <taxon>Basidiomycota</taxon>
        <taxon>Agaricomycotina</taxon>
        <taxon>Agaricomycetes</taxon>
        <taxon>Cantharellales</taxon>
        <taxon>Botryobasidiaceae</taxon>
        <taxon>Botryobasidium</taxon>
    </lineage>
</organism>
<feature type="domain" description="ABC transporter" evidence="11">
    <location>
        <begin position="741"/>
        <end position="957"/>
    </location>
</feature>
<keyword evidence="4 10" id="KW-0812">Transmembrane</keyword>
<dbReference type="Gene3D" id="3.40.50.300">
    <property type="entry name" value="P-loop containing nucleotide triphosphate hydrolases"/>
    <property type="match status" value="2"/>
</dbReference>
<dbReference type="FunFam" id="1.20.1560.10:FF:000010">
    <property type="entry name" value="Multidrug resistance-associated ABC transporter"/>
    <property type="match status" value="1"/>
</dbReference>
<evidence type="ECO:0000256" key="6">
    <source>
        <dbReference type="ARBA" id="ARBA00022741"/>
    </source>
</evidence>
<keyword evidence="9 10" id="KW-0472">Membrane</keyword>
<keyword evidence="7" id="KW-0067">ATP-binding</keyword>
<dbReference type="InterPro" id="IPR011527">
    <property type="entry name" value="ABC1_TM_dom"/>
</dbReference>
<accession>A0A067M6K2</accession>
<feature type="transmembrane region" description="Helical" evidence="10">
    <location>
        <begin position="557"/>
        <end position="580"/>
    </location>
</feature>
<feature type="transmembrane region" description="Helical" evidence="10">
    <location>
        <begin position="530"/>
        <end position="551"/>
    </location>
</feature>
<dbReference type="InParanoid" id="A0A067M6K2"/>
<dbReference type="SMART" id="SM00382">
    <property type="entry name" value="AAA"/>
    <property type="match status" value="2"/>
</dbReference>
<feature type="transmembrane region" description="Helical" evidence="10">
    <location>
        <begin position="1061"/>
        <end position="1084"/>
    </location>
</feature>
<dbReference type="GO" id="GO:0016887">
    <property type="term" value="F:ATP hydrolysis activity"/>
    <property type="evidence" value="ECO:0007669"/>
    <property type="project" value="InterPro"/>
</dbReference>
<dbReference type="PROSITE" id="PS50929">
    <property type="entry name" value="ABC_TM1F"/>
    <property type="match status" value="2"/>
</dbReference>
<dbReference type="PANTHER" id="PTHR24223:SF443">
    <property type="entry name" value="MULTIDRUG-RESISTANCE LIKE PROTEIN 1, ISOFORM I"/>
    <property type="match status" value="1"/>
</dbReference>
<feature type="domain" description="ABC transmembrane type-1" evidence="12">
    <location>
        <begin position="1064"/>
        <end position="1335"/>
    </location>
</feature>
<dbReference type="OrthoDB" id="6500128at2759"/>
<dbReference type="GO" id="GO:0140359">
    <property type="term" value="F:ABC-type transporter activity"/>
    <property type="evidence" value="ECO:0007669"/>
    <property type="project" value="InterPro"/>
</dbReference>
<evidence type="ECO:0000259" key="12">
    <source>
        <dbReference type="PROSITE" id="PS50929"/>
    </source>
</evidence>
<dbReference type="PANTHER" id="PTHR24223">
    <property type="entry name" value="ATP-BINDING CASSETTE SUB-FAMILY C"/>
    <property type="match status" value="1"/>
</dbReference>
<feature type="domain" description="ABC transmembrane type-1" evidence="12">
    <location>
        <begin position="417"/>
        <end position="701"/>
    </location>
</feature>
<feature type="transmembrane region" description="Helical" evidence="10">
    <location>
        <begin position="636"/>
        <end position="662"/>
    </location>
</feature>
<keyword evidence="3" id="KW-0926">Vacuole</keyword>
<feature type="transmembrane region" description="Helical" evidence="10">
    <location>
        <begin position="301"/>
        <end position="320"/>
    </location>
</feature>
<evidence type="ECO:0000256" key="2">
    <source>
        <dbReference type="ARBA" id="ARBA00022448"/>
    </source>
</evidence>
<dbReference type="CDD" id="cd03244">
    <property type="entry name" value="ABCC_MRP_domain2"/>
    <property type="match status" value="1"/>
</dbReference>
<feature type="transmembrane region" description="Helical" evidence="10">
    <location>
        <begin position="174"/>
        <end position="195"/>
    </location>
</feature>
<dbReference type="CDD" id="cd03250">
    <property type="entry name" value="ABCC_MRP_domain1"/>
    <property type="match status" value="1"/>
</dbReference>
<feature type="transmembrane region" description="Helical" evidence="10">
    <location>
        <begin position="452"/>
        <end position="471"/>
    </location>
</feature>
<gene>
    <name evidence="13" type="ORF">BOTBODRAFT_57528</name>
</gene>
<dbReference type="GO" id="GO:0005524">
    <property type="term" value="F:ATP binding"/>
    <property type="evidence" value="ECO:0007669"/>
    <property type="project" value="UniProtKB-KW"/>
</dbReference>
<feature type="transmembrane region" description="Helical" evidence="10">
    <location>
        <begin position="1187"/>
        <end position="1209"/>
    </location>
</feature>
<keyword evidence="2" id="KW-0813">Transport</keyword>
<evidence type="ECO:0000256" key="10">
    <source>
        <dbReference type="SAM" id="Phobius"/>
    </source>
</evidence>
<dbReference type="PROSITE" id="PS00211">
    <property type="entry name" value="ABC_TRANSPORTER_1"/>
    <property type="match status" value="2"/>
</dbReference>
<dbReference type="SUPFAM" id="SSF52540">
    <property type="entry name" value="P-loop containing nucleoside triphosphate hydrolases"/>
    <property type="match status" value="2"/>
</dbReference>
<dbReference type="InterPro" id="IPR003439">
    <property type="entry name" value="ABC_transporter-like_ATP-bd"/>
</dbReference>
<evidence type="ECO:0000313" key="13">
    <source>
        <dbReference type="EMBL" id="KDQ11199.1"/>
    </source>
</evidence>
<evidence type="ECO:0000256" key="5">
    <source>
        <dbReference type="ARBA" id="ARBA00022737"/>
    </source>
</evidence>
<dbReference type="GO" id="GO:0000329">
    <property type="term" value="C:fungal-type vacuole membrane"/>
    <property type="evidence" value="ECO:0007669"/>
    <property type="project" value="UniProtKB-ARBA"/>
</dbReference>
<evidence type="ECO:0000313" key="14">
    <source>
        <dbReference type="Proteomes" id="UP000027195"/>
    </source>
</evidence>
<evidence type="ECO:0000256" key="1">
    <source>
        <dbReference type="ARBA" id="ARBA00004128"/>
    </source>
</evidence>
<name>A0A067M6K2_BOTB1</name>
<feature type="transmembrane region" description="Helical" evidence="10">
    <location>
        <begin position="240"/>
        <end position="258"/>
    </location>
</feature>
<dbReference type="InterPro" id="IPR003593">
    <property type="entry name" value="AAA+_ATPase"/>
</dbReference>
<dbReference type="Proteomes" id="UP000027195">
    <property type="component" value="Unassembled WGS sequence"/>
</dbReference>
<keyword evidence="8 10" id="KW-1133">Transmembrane helix</keyword>
<dbReference type="Pfam" id="PF00664">
    <property type="entry name" value="ABC_membrane"/>
    <property type="match status" value="2"/>
</dbReference>
<dbReference type="PROSITE" id="PS50893">
    <property type="entry name" value="ABC_TRANSPORTER_2"/>
    <property type="match status" value="2"/>
</dbReference>
<proteinExistence type="predicted"/>
<keyword evidence="5" id="KW-0677">Repeat</keyword>
<reference evidence="14" key="1">
    <citation type="journal article" date="2014" name="Proc. Natl. Acad. Sci. U.S.A.">
        <title>Extensive sampling of basidiomycete genomes demonstrates inadequacy of the white-rot/brown-rot paradigm for wood decay fungi.</title>
        <authorList>
            <person name="Riley R."/>
            <person name="Salamov A.A."/>
            <person name="Brown D.W."/>
            <person name="Nagy L.G."/>
            <person name="Floudas D."/>
            <person name="Held B.W."/>
            <person name="Levasseur A."/>
            <person name="Lombard V."/>
            <person name="Morin E."/>
            <person name="Otillar R."/>
            <person name="Lindquist E.A."/>
            <person name="Sun H."/>
            <person name="LaButti K.M."/>
            <person name="Schmutz J."/>
            <person name="Jabbour D."/>
            <person name="Luo H."/>
            <person name="Baker S.E."/>
            <person name="Pisabarro A.G."/>
            <person name="Walton J.D."/>
            <person name="Blanchette R.A."/>
            <person name="Henrissat B."/>
            <person name="Martin F."/>
            <person name="Cullen D."/>
            <person name="Hibbett D.S."/>
            <person name="Grigoriev I.V."/>
        </authorList>
    </citation>
    <scope>NUCLEOTIDE SEQUENCE [LARGE SCALE GENOMIC DNA]</scope>
    <source>
        <strain evidence="14">FD-172 SS1</strain>
    </source>
</reference>
<dbReference type="Pfam" id="PF00005">
    <property type="entry name" value="ABC_tran"/>
    <property type="match status" value="2"/>
</dbReference>
<comment type="subcellular location">
    <subcellularLocation>
        <location evidence="1">Vacuole membrane</location>
        <topology evidence="1">Multi-pass membrane protein</topology>
    </subcellularLocation>
</comment>
<protein>
    <recommendedName>
        <fullName evidence="15">Metal resistance protein YCF1</fullName>
    </recommendedName>
</protein>
<dbReference type="HOGENOM" id="CLU_000604_27_3_1"/>
<dbReference type="InterPro" id="IPR036640">
    <property type="entry name" value="ABC1_TM_sf"/>
</dbReference>
<feature type="transmembrane region" description="Helical" evidence="10">
    <location>
        <begin position="1104"/>
        <end position="1128"/>
    </location>
</feature>
<evidence type="ECO:0000256" key="3">
    <source>
        <dbReference type="ARBA" id="ARBA00022554"/>
    </source>
</evidence>
<dbReference type="CDD" id="cd18595">
    <property type="entry name" value="ABC_6TM_MRP1_2_3_6_D1_like"/>
    <property type="match status" value="1"/>
</dbReference>
<feature type="domain" description="ABC transporter" evidence="11">
    <location>
        <begin position="1374"/>
        <end position="1607"/>
    </location>
</feature>
<feature type="transmembrane region" description="Helical" evidence="10">
    <location>
        <begin position="412"/>
        <end position="432"/>
    </location>
</feature>
<evidence type="ECO:0008006" key="15">
    <source>
        <dbReference type="Google" id="ProtNLM"/>
    </source>
</evidence>
<evidence type="ECO:0000256" key="4">
    <source>
        <dbReference type="ARBA" id="ARBA00022692"/>
    </source>
</evidence>
<dbReference type="FunFam" id="3.40.50.300:FF:000997">
    <property type="entry name" value="Multidrug resistance-associated protein 1"/>
    <property type="match status" value="1"/>
</dbReference>
<dbReference type="CDD" id="cd18603">
    <property type="entry name" value="ABC_6TM_MRP1_2_3_6_D2_like"/>
    <property type="match status" value="1"/>
</dbReference>
<dbReference type="FunCoup" id="A0A067M6K2">
    <property type="interactions" value="130"/>
</dbReference>
<dbReference type="FunFam" id="1.20.1560.10:FF:000020">
    <property type="entry name" value="ABC metal ion transporter"/>
    <property type="match status" value="1"/>
</dbReference>
<dbReference type="STRING" id="930990.A0A067M6K2"/>
<dbReference type="EMBL" id="KL198060">
    <property type="protein sequence ID" value="KDQ11199.1"/>
    <property type="molecule type" value="Genomic_DNA"/>
</dbReference>
<evidence type="ECO:0000256" key="9">
    <source>
        <dbReference type="ARBA" id="ARBA00023136"/>
    </source>
</evidence>
<dbReference type="FunFam" id="3.40.50.300:FF:000565">
    <property type="entry name" value="ABC bile acid transporter"/>
    <property type="match status" value="1"/>
</dbReference>
<dbReference type="Gene3D" id="1.20.1560.10">
    <property type="entry name" value="ABC transporter type 1, transmembrane domain"/>
    <property type="match status" value="2"/>
</dbReference>
<dbReference type="InterPro" id="IPR050173">
    <property type="entry name" value="ABC_transporter_C-like"/>
</dbReference>
<dbReference type="InterPro" id="IPR027417">
    <property type="entry name" value="P-loop_NTPase"/>
</dbReference>
<feature type="transmembrane region" description="Helical" evidence="10">
    <location>
        <begin position="270"/>
        <end position="289"/>
    </location>
</feature>